<evidence type="ECO:0000256" key="5">
    <source>
        <dbReference type="SAM" id="MobiDB-lite"/>
    </source>
</evidence>
<dbReference type="GO" id="GO:0061630">
    <property type="term" value="F:ubiquitin protein ligase activity"/>
    <property type="evidence" value="ECO:0007669"/>
    <property type="project" value="TreeGrafter"/>
</dbReference>
<keyword evidence="8" id="KW-1185">Reference proteome</keyword>
<dbReference type="InterPro" id="IPR050731">
    <property type="entry name" value="HRD1_E3_ubiq-ligases"/>
</dbReference>
<organism evidence="7 8">
    <name type="scientific">Pseudocercospora fuligena</name>
    <dbReference type="NCBI Taxonomy" id="685502"/>
    <lineage>
        <taxon>Eukaryota</taxon>
        <taxon>Fungi</taxon>
        <taxon>Dikarya</taxon>
        <taxon>Ascomycota</taxon>
        <taxon>Pezizomycotina</taxon>
        <taxon>Dothideomycetes</taxon>
        <taxon>Dothideomycetidae</taxon>
        <taxon>Mycosphaerellales</taxon>
        <taxon>Mycosphaerellaceae</taxon>
        <taxon>Pseudocercospora</taxon>
    </lineage>
</organism>
<dbReference type="InterPro" id="IPR013083">
    <property type="entry name" value="Znf_RING/FYVE/PHD"/>
</dbReference>
<dbReference type="GO" id="GO:0012505">
    <property type="term" value="C:endomembrane system"/>
    <property type="evidence" value="ECO:0007669"/>
    <property type="project" value="TreeGrafter"/>
</dbReference>
<protein>
    <submittedName>
        <fullName evidence="7">Putative RING finger protein</fullName>
    </submittedName>
</protein>
<evidence type="ECO:0000256" key="2">
    <source>
        <dbReference type="ARBA" id="ARBA00022771"/>
    </source>
</evidence>
<dbReference type="PROSITE" id="PS50089">
    <property type="entry name" value="ZF_RING_2"/>
    <property type="match status" value="1"/>
</dbReference>
<dbReference type="Proteomes" id="UP000660729">
    <property type="component" value="Unassembled WGS sequence"/>
</dbReference>
<dbReference type="OrthoDB" id="3646777at2759"/>
<evidence type="ECO:0000256" key="3">
    <source>
        <dbReference type="ARBA" id="ARBA00022833"/>
    </source>
</evidence>
<evidence type="ECO:0000313" key="8">
    <source>
        <dbReference type="Proteomes" id="UP000660729"/>
    </source>
</evidence>
<dbReference type="AlphaFoldDB" id="A0A8H6RCT2"/>
<dbReference type="GO" id="GO:0008270">
    <property type="term" value="F:zinc ion binding"/>
    <property type="evidence" value="ECO:0007669"/>
    <property type="project" value="UniProtKB-KW"/>
</dbReference>
<evidence type="ECO:0000313" key="7">
    <source>
        <dbReference type="EMBL" id="KAF7188252.1"/>
    </source>
</evidence>
<evidence type="ECO:0000259" key="6">
    <source>
        <dbReference type="PROSITE" id="PS50089"/>
    </source>
</evidence>
<gene>
    <name evidence="7" type="ORF">HII31_10316</name>
</gene>
<feature type="domain" description="RING-type" evidence="6">
    <location>
        <begin position="24"/>
        <end position="62"/>
    </location>
</feature>
<accession>A0A8H6RCT2</accession>
<dbReference type="PANTHER" id="PTHR22763">
    <property type="entry name" value="RING ZINC FINGER PROTEIN"/>
    <property type="match status" value="1"/>
</dbReference>
<dbReference type="Pfam" id="PF13639">
    <property type="entry name" value="zf-RING_2"/>
    <property type="match status" value="1"/>
</dbReference>
<keyword evidence="1" id="KW-0479">Metal-binding</keyword>
<dbReference type="GO" id="GO:0043161">
    <property type="term" value="P:proteasome-mediated ubiquitin-dependent protein catabolic process"/>
    <property type="evidence" value="ECO:0007669"/>
    <property type="project" value="TreeGrafter"/>
</dbReference>
<comment type="caution">
    <text evidence="7">The sequence shown here is derived from an EMBL/GenBank/DDBJ whole genome shotgun (WGS) entry which is preliminary data.</text>
</comment>
<feature type="compositionally biased region" description="Acidic residues" evidence="5">
    <location>
        <begin position="72"/>
        <end position="94"/>
    </location>
</feature>
<dbReference type="InterPro" id="IPR017907">
    <property type="entry name" value="Znf_RING_CS"/>
</dbReference>
<evidence type="ECO:0000256" key="4">
    <source>
        <dbReference type="PROSITE-ProRule" id="PRU00175"/>
    </source>
</evidence>
<dbReference type="SMART" id="SM00184">
    <property type="entry name" value="RING"/>
    <property type="match status" value="1"/>
</dbReference>
<dbReference type="Gene3D" id="3.30.40.10">
    <property type="entry name" value="Zinc/RING finger domain, C3HC4 (zinc finger)"/>
    <property type="match status" value="1"/>
</dbReference>
<evidence type="ECO:0000256" key="1">
    <source>
        <dbReference type="ARBA" id="ARBA00022723"/>
    </source>
</evidence>
<dbReference type="EMBL" id="JABCIY010000211">
    <property type="protein sequence ID" value="KAF7188252.1"/>
    <property type="molecule type" value="Genomic_DNA"/>
</dbReference>
<name>A0A8H6RCT2_9PEZI</name>
<keyword evidence="3" id="KW-0862">Zinc</keyword>
<reference evidence="7" key="1">
    <citation type="submission" date="2020-04" db="EMBL/GenBank/DDBJ databases">
        <title>Draft genome resource of the tomato pathogen Pseudocercospora fuligena.</title>
        <authorList>
            <person name="Zaccaron A."/>
        </authorList>
    </citation>
    <scope>NUCLEOTIDE SEQUENCE</scope>
    <source>
        <strain evidence="7">PF001</strain>
    </source>
</reference>
<dbReference type="SUPFAM" id="SSF57850">
    <property type="entry name" value="RING/U-box"/>
    <property type="match status" value="1"/>
</dbReference>
<keyword evidence="2 4" id="KW-0863">Zinc-finger</keyword>
<dbReference type="InterPro" id="IPR001841">
    <property type="entry name" value="Znf_RING"/>
</dbReference>
<feature type="region of interest" description="Disordered" evidence="5">
    <location>
        <begin position="66"/>
        <end position="100"/>
    </location>
</feature>
<sequence>MALLTRDEYIAQLRPDGSSSTDTCPICHEDVDSPVTTSCRHTFCLECLKPWMERSHTCPSCRNALYEKPPTEDEAEDDGESSGADMDESDEEPDLYTSPIWYPALDDRDTDWILDNFDGNKEYVATHITRPGSLNDRPIREPHGYANAFLYLHTESQLADEAIAALLSVQPFVLAPGALFSDSQIGTNKISAEISGSSLLRLSNPDCRVCVAASSA</sequence>
<proteinExistence type="predicted"/>
<dbReference type="PROSITE" id="PS00518">
    <property type="entry name" value="ZF_RING_1"/>
    <property type="match status" value="1"/>
</dbReference>